<comment type="similarity">
    <text evidence="1">Belongs to the peptidase S14 family.</text>
</comment>
<keyword evidence="2" id="KW-0645">Protease</keyword>
<dbReference type="GO" id="GO:0004252">
    <property type="term" value="F:serine-type endopeptidase activity"/>
    <property type="evidence" value="ECO:0007669"/>
    <property type="project" value="UniProtKB-EC"/>
</dbReference>
<dbReference type="OrthoDB" id="2017408at2759"/>
<dbReference type="STRING" id="145388.A0A0D2LE72"/>
<reference evidence="2 3" key="1">
    <citation type="journal article" date="2013" name="BMC Genomics">
        <title>Reconstruction of the lipid metabolism for the microalga Monoraphidium neglectum from its genome sequence reveals characteristics suitable for biofuel production.</title>
        <authorList>
            <person name="Bogen C."/>
            <person name="Al-Dilaimi A."/>
            <person name="Albersmeier A."/>
            <person name="Wichmann J."/>
            <person name="Grundmann M."/>
            <person name="Rupp O."/>
            <person name="Lauersen K.J."/>
            <person name="Blifernez-Klassen O."/>
            <person name="Kalinowski J."/>
            <person name="Goesmann A."/>
            <person name="Mussgnug J.H."/>
            <person name="Kruse O."/>
        </authorList>
    </citation>
    <scope>NUCLEOTIDE SEQUENCE [LARGE SCALE GENOMIC DNA]</scope>
    <source>
        <strain evidence="2 3">SAG 48.87</strain>
    </source>
</reference>
<keyword evidence="2" id="KW-0378">Hydrolase</keyword>
<dbReference type="KEGG" id="mng:MNEG_2969"/>
<dbReference type="EC" id="3.4.21.92" evidence="2"/>
<dbReference type="Gene3D" id="3.90.226.10">
    <property type="entry name" value="2-enoyl-CoA Hydratase, Chain A, domain 1"/>
    <property type="match status" value="2"/>
</dbReference>
<evidence type="ECO:0000256" key="1">
    <source>
        <dbReference type="ARBA" id="ARBA00007039"/>
    </source>
</evidence>
<accession>A0A0D2LE72</accession>
<dbReference type="SUPFAM" id="SSF52096">
    <property type="entry name" value="ClpP/crotonase"/>
    <property type="match status" value="1"/>
</dbReference>
<dbReference type="PANTHER" id="PTHR10381:SF11">
    <property type="entry name" value="ATP-DEPENDENT CLP PROTEASE PROTEOLYTIC SUBUNIT, MITOCHONDRIAL"/>
    <property type="match status" value="1"/>
</dbReference>
<proteinExistence type="inferred from homology"/>
<dbReference type="GO" id="GO:0009536">
    <property type="term" value="C:plastid"/>
    <property type="evidence" value="ECO:0007669"/>
    <property type="project" value="UniProtKB-ARBA"/>
</dbReference>
<evidence type="ECO:0000313" key="2">
    <source>
        <dbReference type="EMBL" id="KIZ04994.1"/>
    </source>
</evidence>
<dbReference type="InterPro" id="IPR029045">
    <property type="entry name" value="ClpP/crotonase-like_dom_sf"/>
</dbReference>
<dbReference type="GO" id="GO:0004176">
    <property type="term" value="F:ATP-dependent peptidase activity"/>
    <property type="evidence" value="ECO:0007669"/>
    <property type="project" value="InterPro"/>
</dbReference>
<dbReference type="Pfam" id="PF00574">
    <property type="entry name" value="CLP_protease"/>
    <property type="match status" value="1"/>
</dbReference>
<dbReference type="GeneID" id="25735847"/>
<dbReference type="Proteomes" id="UP000054498">
    <property type="component" value="Unassembled WGS sequence"/>
</dbReference>
<organism evidence="2 3">
    <name type="scientific">Monoraphidium neglectum</name>
    <dbReference type="NCBI Taxonomy" id="145388"/>
    <lineage>
        <taxon>Eukaryota</taxon>
        <taxon>Viridiplantae</taxon>
        <taxon>Chlorophyta</taxon>
        <taxon>core chlorophytes</taxon>
        <taxon>Chlorophyceae</taxon>
        <taxon>CS clade</taxon>
        <taxon>Sphaeropleales</taxon>
        <taxon>Selenastraceae</taxon>
        <taxon>Monoraphidium</taxon>
    </lineage>
</organism>
<name>A0A0D2LE72_9CHLO</name>
<dbReference type="PANTHER" id="PTHR10381">
    <property type="entry name" value="ATP-DEPENDENT CLP PROTEASE PROTEOLYTIC SUBUNIT"/>
    <property type="match status" value="1"/>
</dbReference>
<dbReference type="CDD" id="cd07017">
    <property type="entry name" value="S14_ClpP_2"/>
    <property type="match status" value="1"/>
</dbReference>
<dbReference type="InterPro" id="IPR001907">
    <property type="entry name" value="ClpP"/>
</dbReference>
<dbReference type="GO" id="GO:0006515">
    <property type="term" value="P:protein quality control for misfolded or incompletely synthesized proteins"/>
    <property type="evidence" value="ECO:0007669"/>
    <property type="project" value="TreeGrafter"/>
</dbReference>
<sequence length="202" mass="22798">MPIDSSVAELITAQLFVLSQEAPDPIFFYINSTGIAKSTTKYGNEHEAIAVYSMMRAVQKFCPIYTLCGKRAALRSTTIMIRQPLQRLSGMQASDIDIYRRVTREKTGLMAKYLAASTGKTEEEITSDFQRPRYFNPFEAVGYGLIDQVLEPKDGRSVGKDWEELGSEIGNLPLLADDEQPLPTNVMYPGTSEFWRNDDYEE</sequence>
<dbReference type="GO" id="GO:0051117">
    <property type="term" value="F:ATPase binding"/>
    <property type="evidence" value="ECO:0007669"/>
    <property type="project" value="TreeGrafter"/>
</dbReference>
<dbReference type="InterPro" id="IPR023562">
    <property type="entry name" value="ClpP/TepA"/>
</dbReference>
<dbReference type="AlphaFoldDB" id="A0A0D2LE72"/>
<protein>
    <submittedName>
        <fullName evidence="2">ATP-dependent Clp protease, protease subunit</fullName>
        <ecNumber evidence="2">3.4.21.92</ecNumber>
    </submittedName>
</protein>
<dbReference type="GO" id="GO:0009368">
    <property type="term" value="C:endopeptidase Clp complex"/>
    <property type="evidence" value="ECO:0007669"/>
    <property type="project" value="TreeGrafter"/>
</dbReference>
<keyword evidence="3" id="KW-1185">Reference proteome</keyword>
<dbReference type="RefSeq" id="XP_013904013.1">
    <property type="nucleotide sequence ID" value="XM_014048559.1"/>
</dbReference>
<dbReference type="EMBL" id="KK100574">
    <property type="protein sequence ID" value="KIZ04994.1"/>
    <property type="molecule type" value="Genomic_DNA"/>
</dbReference>
<evidence type="ECO:0000313" key="3">
    <source>
        <dbReference type="Proteomes" id="UP000054498"/>
    </source>
</evidence>
<gene>
    <name evidence="2" type="ORF">MNEG_2969</name>
</gene>